<organism evidence="2 3">
    <name type="scientific">Protopolystoma xenopodis</name>
    <dbReference type="NCBI Taxonomy" id="117903"/>
    <lineage>
        <taxon>Eukaryota</taxon>
        <taxon>Metazoa</taxon>
        <taxon>Spiralia</taxon>
        <taxon>Lophotrochozoa</taxon>
        <taxon>Platyhelminthes</taxon>
        <taxon>Monogenea</taxon>
        <taxon>Polyopisthocotylea</taxon>
        <taxon>Polystomatidea</taxon>
        <taxon>Polystomatidae</taxon>
        <taxon>Protopolystoma</taxon>
    </lineage>
</organism>
<reference evidence="2" key="1">
    <citation type="submission" date="2018-11" db="EMBL/GenBank/DDBJ databases">
        <authorList>
            <consortium name="Pathogen Informatics"/>
        </authorList>
    </citation>
    <scope>NUCLEOTIDE SEQUENCE</scope>
</reference>
<dbReference type="EMBL" id="CAAALY010268490">
    <property type="protein sequence ID" value="VEL41231.1"/>
    <property type="molecule type" value="Genomic_DNA"/>
</dbReference>
<keyword evidence="1" id="KW-1133">Transmembrane helix</keyword>
<evidence type="ECO:0000256" key="1">
    <source>
        <dbReference type="SAM" id="Phobius"/>
    </source>
</evidence>
<dbReference type="AlphaFoldDB" id="A0A3S5B5X1"/>
<evidence type="ECO:0000313" key="3">
    <source>
        <dbReference type="Proteomes" id="UP000784294"/>
    </source>
</evidence>
<name>A0A3S5B5X1_9PLAT</name>
<accession>A0A3S5B5X1</accession>
<keyword evidence="1" id="KW-0472">Membrane</keyword>
<keyword evidence="3" id="KW-1185">Reference proteome</keyword>
<feature type="transmembrane region" description="Helical" evidence="1">
    <location>
        <begin position="12"/>
        <end position="34"/>
    </location>
</feature>
<evidence type="ECO:0000313" key="2">
    <source>
        <dbReference type="EMBL" id="VEL41231.1"/>
    </source>
</evidence>
<dbReference type="Proteomes" id="UP000784294">
    <property type="component" value="Unassembled WGS sequence"/>
</dbReference>
<keyword evidence="1" id="KW-0812">Transmembrane</keyword>
<sequence length="132" mass="14840">MSSSRHPHTVQLTAKPIIAMATGALSAEAVYLALRAIYRRTRSGYDLYKVSMRKPVRRDCRLSLTGWINSVGRLDPFISAKTEIVQLHISSIVSQIVSLTQPMHNEPIPGIFRYILAKMANFPDGCDHPSFW</sequence>
<comment type="caution">
    <text evidence="2">The sequence shown here is derived from an EMBL/GenBank/DDBJ whole genome shotgun (WGS) entry which is preliminary data.</text>
</comment>
<protein>
    <submittedName>
        <fullName evidence="2">Uncharacterized protein</fullName>
    </submittedName>
</protein>
<gene>
    <name evidence="2" type="ORF">PXEA_LOCUS34671</name>
</gene>
<proteinExistence type="predicted"/>